<dbReference type="AlphaFoldDB" id="A0A3P6TCF8"/>
<proteinExistence type="predicted"/>
<dbReference type="Proteomes" id="UP000277928">
    <property type="component" value="Unassembled WGS sequence"/>
</dbReference>
<dbReference type="PANTHER" id="PTHR10151:SF114">
    <property type="entry name" value="ECTONUCLEOTIDE PYROPHOSPHATASE_PHOSPHODIESTERASE C27A7.3"/>
    <property type="match status" value="1"/>
</dbReference>
<dbReference type="Gene3D" id="3.40.720.10">
    <property type="entry name" value="Alkaline Phosphatase, subunit A"/>
    <property type="match status" value="1"/>
</dbReference>
<keyword evidence="2" id="KW-0325">Glycoprotein</keyword>
<dbReference type="InterPro" id="IPR044929">
    <property type="entry name" value="DNA/RNA_non-sp_Endonuclease_sf"/>
</dbReference>
<dbReference type="GO" id="GO:0031674">
    <property type="term" value="C:I band"/>
    <property type="evidence" value="ECO:0007669"/>
    <property type="project" value="TreeGrafter"/>
</dbReference>
<dbReference type="InterPro" id="IPR020821">
    <property type="entry name" value="ENPP1-3/EXOG-like_nuc-like"/>
</dbReference>
<accession>A0A3P6TCF8</accession>
<keyword evidence="3" id="KW-1133">Transmembrane helix</keyword>
<feature type="domain" description="ENPP1-3/EXOG-like endonuclease/phosphodiesterase" evidence="4">
    <location>
        <begin position="530"/>
        <end position="728"/>
    </location>
</feature>
<evidence type="ECO:0000259" key="4">
    <source>
        <dbReference type="SMART" id="SM00477"/>
    </source>
</evidence>
<evidence type="ECO:0000256" key="2">
    <source>
        <dbReference type="ARBA" id="ARBA00023180"/>
    </source>
</evidence>
<name>A0A3P6TCF8_LITSI</name>
<dbReference type="OMA" id="LMDGMIN"/>
<keyword evidence="3" id="KW-0472">Membrane</keyword>
<dbReference type="GO" id="GO:0003676">
    <property type="term" value="F:nucleic acid binding"/>
    <property type="evidence" value="ECO:0007669"/>
    <property type="project" value="InterPro"/>
</dbReference>
<dbReference type="GO" id="GO:0016787">
    <property type="term" value="F:hydrolase activity"/>
    <property type="evidence" value="ECO:0007669"/>
    <property type="project" value="UniProtKB-KW"/>
</dbReference>
<dbReference type="Pfam" id="PF01663">
    <property type="entry name" value="Phosphodiest"/>
    <property type="match status" value="1"/>
</dbReference>
<dbReference type="InterPro" id="IPR017850">
    <property type="entry name" value="Alkaline_phosphatase_core_sf"/>
</dbReference>
<organism evidence="5 6">
    <name type="scientific">Litomosoides sigmodontis</name>
    <name type="common">Filarial nematode worm</name>
    <dbReference type="NCBI Taxonomy" id="42156"/>
    <lineage>
        <taxon>Eukaryota</taxon>
        <taxon>Metazoa</taxon>
        <taxon>Ecdysozoa</taxon>
        <taxon>Nematoda</taxon>
        <taxon>Chromadorea</taxon>
        <taxon>Rhabditida</taxon>
        <taxon>Spirurina</taxon>
        <taxon>Spiruromorpha</taxon>
        <taxon>Filarioidea</taxon>
        <taxon>Onchocercidae</taxon>
        <taxon>Litomosoides</taxon>
    </lineage>
</organism>
<dbReference type="CDD" id="cd16018">
    <property type="entry name" value="Enpp"/>
    <property type="match status" value="1"/>
</dbReference>
<evidence type="ECO:0000313" key="6">
    <source>
        <dbReference type="Proteomes" id="UP000277928"/>
    </source>
</evidence>
<sequence length="747" mass="84717">MAPIAPKDTNSDIAVYEFKEDISTNTVERSGKLRKFALFGWGIIIPLLVITVIIIGSLYVIARSKHQKHGDAPQPSAPYDDLSVCKKKFDAPPLLVVSSDGFRSSYLHRNITPAIQRLINYGTHSKYMMPTFPSNTFPNHYTIATGLYPAWHGIVDNRFYDAQLKDFFQKSTNQSGWFLGEPIWKTVQRGGLTSGVFFWPGSEGEGKLPDYSMRYNSSVAFTQRIDTVIKWLTLPDDERPSLIQLYFEEPDYAGHVGGPDSQMVRTATILMDGMINYLINQLVEQGLMGCINFILLSDHGMQRIDQSKSVITQDYLGSEFNDLFFSGTVARIKINQTTYRSQHECRHGNSYLVYRKDLVPIRFHYAGSSRIGDIIIKALPGVYIFQTAKERKSYKHLGDHGYDNRIDSMRATFIAVGPDIARNREISGFQNIELYNLFAYLLRVDAAPNNGTNGTLFTVLRNPPAYPITTVNRPSEQCTDKIKMKTCSFSRNCSLMDSTYQNCRTALHSSVSVARDFTGELCSLQLCDAIVHFDKKLQRTVMVEGIFGNAAWIGKTIGNCVTYVDNVSLANSCETARNESYGTISLFGNLDSYYTLDLGLVIVPKVFADGIWQYVLDETYEYLTKYRNLRFFSGVIYDQDGDGVRDSDDLIRKSDPSHIFFVLMWCENSALIGRTSCKDIAFVPYILPLNRKSLNCLKPSEYLYDNTVRMRDIELLTGIEFFTDRNIWSDAEAVKLRTLLPERKRSS</sequence>
<evidence type="ECO:0000256" key="3">
    <source>
        <dbReference type="SAM" id="Phobius"/>
    </source>
</evidence>
<evidence type="ECO:0000256" key="1">
    <source>
        <dbReference type="ARBA" id="ARBA00022801"/>
    </source>
</evidence>
<dbReference type="GO" id="GO:0016529">
    <property type="term" value="C:sarcoplasmic reticulum"/>
    <property type="evidence" value="ECO:0007669"/>
    <property type="project" value="TreeGrafter"/>
</dbReference>
<dbReference type="InterPro" id="IPR002591">
    <property type="entry name" value="Phosphodiest/P_Trfase"/>
</dbReference>
<dbReference type="EMBL" id="UYRX01000368">
    <property type="protein sequence ID" value="VDK81029.1"/>
    <property type="molecule type" value="Genomic_DNA"/>
</dbReference>
<keyword evidence="6" id="KW-1185">Reference proteome</keyword>
<dbReference type="OrthoDB" id="415411at2759"/>
<dbReference type="STRING" id="42156.A0A3P6TCF8"/>
<evidence type="ECO:0000313" key="5">
    <source>
        <dbReference type="EMBL" id="VDK81029.1"/>
    </source>
</evidence>
<dbReference type="SUPFAM" id="SSF53649">
    <property type="entry name" value="Alkaline phosphatase-like"/>
    <property type="match status" value="1"/>
</dbReference>
<feature type="transmembrane region" description="Helical" evidence="3">
    <location>
        <begin position="38"/>
        <end position="62"/>
    </location>
</feature>
<keyword evidence="1" id="KW-0378">Hydrolase</keyword>
<dbReference type="SMART" id="SM00477">
    <property type="entry name" value="NUC"/>
    <property type="match status" value="1"/>
</dbReference>
<dbReference type="GO" id="GO:0055120">
    <property type="term" value="C:striated muscle dense body"/>
    <property type="evidence" value="ECO:0007669"/>
    <property type="project" value="TreeGrafter"/>
</dbReference>
<reference evidence="5 6" key="1">
    <citation type="submission" date="2018-08" db="EMBL/GenBank/DDBJ databases">
        <authorList>
            <person name="Laetsch R D."/>
            <person name="Stevens L."/>
            <person name="Kumar S."/>
            <person name="Blaxter L. M."/>
        </authorList>
    </citation>
    <scope>NUCLEOTIDE SEQUENCE [LARGE SCALE GENOMIC DNA]</scope>
</reference>
<dbReference type="Gene3D" id="3.40.570.10">
    <property type="entry name" value="Extracellular Endonuclease, subunit A"/>
    <property type="match status" value="1"/>
</dbReference>
<dbReference type="GO" id="GO:0046872">
    <property type="term" value="F:metal ion binding"/>
    <property type="evidence" value="ECO:0007669"/>
    <property type="project" value="InterPro"/>
</dbReference>
<gene>
    <name evidence="5" type="ORF">NLS_LOCUS5144</name>
</gene>
<dbReference type="PANTHER" id="PTHR10151">
    <property type="entry name" value="ECTONUCLEOTIDE PYROPHOSPHATASE/PHOSPHODIESTERASE"/>
    <property type="match status" value="1"/>
</dbReference>
<keyword evidence="3" id="KW-0812">Transmembrane</keyword>
<protein>
    <recommendedName>
        <fullName evidence="4">ENPP1-3/EXOG-like endonuclease/phosphodiesterase domain-containing protein</fullName>
    </recommendedName>
</protein>
<dbReference type="Gene3D" id="3.30.1360.180">
    <property type="match status" value="1"/>
</dbReference>